<keyword evidence="2" id="KW-1185">Reference proteome</keyword>
<evidence type="ECO:0000313" key="1">
    <source>
        <dbReference type="EMBL" id="TRY92554.1"/>
    </source>
</evidence>
<evidence type="ECO:0000313" key="2">
    <source>
        <dbReference type="Proteomes" id="UP000316079"/>
    </source>
</evidence>
<name>A0A553QRH1_9TELE</name>
<protein>
    <submittedName>
        <fullName evidence="1">Uncharacterized protein</fullName>
    </submittedName>
</protein>
<reference evidence="1 2" key="1">
    <citation type="journal article" date="2019" name="Sci. Data">
        <title>Hybrid genome assembly and annotation of Danionella translucida.</title>
        <authorList>
            <person name="Kadobianskyi M."/>
            <person name="Schulze L."/>
            <person name="Schuelke M."/>
            <person name="Judkewitz B."/>
        </authorList>
    </citation>
    <scope>NUCLEOTIDE SEQUENCE [LARGE SCALE GENOMIC DNA]</scope>
    <source>
        <strain evidence="1 2">Bolton</strain>
    </source>
</reference>
<dbReference type="AlphaFoldDB" id="A0A553QRH1"/>
<dbReference type="Proteomes" id="UP000316079">
    <property type="component" value="Unassembled WGS sequence"/>
</dbReference>
<sequence length="119" mass="12974">MTASMGRGMEASARGTTEVLWSIPQILYRVQVRRVEPSNTMVRKPFTSGFGRCQLAALTPPLIKHSGPTPEADMAPQTTTNCGYLTLDFSPVLLLCSPSQAFLPLFLVQKLLDLGNAHL</sequence>
<accession>A0A553QRH1</accession>
<organism evidence="1 2">
    <name type="scientific">Danionella cerebrum</name>
    <dbReference type="NCBI Taxonomy" id="2873325"/>
    <lineage>
        <taxon>Eukaryota</taxon>
        <taxon>Metazoa</taxon>
        <taxon>Chordata</taxon>
        <taxon>Craniata</taxon>
        <taxon>Vertebrata</taxon>
        <taxon>Euteleostomi</taxon>
        <taxon>Actinopterygii</taxon>
        <taxon>Neopterygii</taxon>
        <taxon>Teleostei</taxon>
        <taxon>Ostariophysi</taxon>
        <taxon>Cypriniformes</taxon>
        <taxon>Danionidae</taxon>
        <taxon>Danioninae</taxon>
        <taxon>Danionella</taxon>
    </lineage>
</organism>
<dbReference type="EMBL" id="SRMA01025608">
    <property type="protein sequence ID" value="TRY92554.1"/>
    <property type="molecule type" value="Genomic_DNA"/>
</dbReference>
<proteinExistence type="predicted"/>
<comment type="caution">
    <text evidence="1">The sequence shown here is derived from an EMBL/GenBank/DDBJ whole genome shotgun (WGS) entry which is preliminary data.</text>
</comment>
<gene>
    <name evidence="1" type="ORF">DNTS_029828</name>
</gene>